<evidence type="ECO:0000259" key="2">
    <source>
        <dbReference type="Pfam" id="PF13635"/>
    </source>
</evidence>
<dbReference type="EMBL" id="CP042467">
    <property type="protein sequence ID" value="QED28840.1"/>
    <property type="molecule type" value="Genomic_DNA"/>
</dbReference>
<dbReference type="Proteomes" id="UP000321595">
    <property type="component" value="Chromosome"/>
</dbReference>
<dbReference type="InterPro" id="IPR041682">
    <property type="entry name" value="AAA_14"/>
</dbReference>
<dbReference type="KEGG" id="bbae:FRD01_16655"/>
<feature type="domain" description="DUF4143" evidence="2">
    <location>
        <begin position="178"/>
        <end position="333"/>
    </location>
</feature>
<dbReference type="Gene3D" id="3.40.50.300">
    <property type="entry name" value="P-loop containing nucleotide triphosphate hydrolases"/>
    <property type="match status" value="1"/>
</dbReference>
<accession>A0A5B8XT39</accession>
<dbReference type="OrthoDB" id="9783412at2"/>
<sequence>MTAHINRHQEFLRVKQLLEQFPVVALIGPRQVGKTTLALQIAELQTQWHHFDLEDPRDMARLAEPSLALRPLEGLVIIDEIQLKPDLFPLLRVLADRTSSNARFLVLGSASPALIQDGSESLAGRIAFHQLRGFSLAEVGESRLEDLWLRGGFPRSTLASDDDASAEWREQFIQTFVQRDLPQLGFTQSSATISRFWAMLAHYHGQTLNYSELGRSLGLADNTVRSYIDILESTFMVRLLQPWFENISKRQVKSPKLYMTDSGIFHSLMGIDTWVGLQRHPKLGASWEGFALMEVLRAFPRHQAYFWATHAGAELDLLLVRGEERLGYEFKRSDSPSTSKSMHIAIDDLQLRHLTVVHAGEATFPLAENITAQALREFPDKRRARDLADH</sequence>
<proteinExistence type="predicted"/>
<reference evidence="3 4" key="1">
    <citation type="submission" date="2019-08" db="EMBL/GenBank/DDBJ databases">
        <authorList>
            <person name="Liang Q."/>
        </authorList>
    </citation>
    <scope>NUCLEOTIDE SEQUENCE [LARGE SCALE GENOMIC DNA]</scope>
    <source>
        <strain evidence="3 4">V1718</strain>
    </source>
</reference>
<dbReference type="SUPFAM" id="SSF52540">
    <property type="entry name" value="P-loop containing nucleoside triphosphate hydrolases"/>
    <property type="match status" value="1"/>
</dbReference>
<dbReference type="CDD" id="cd00009">
    <property type="entry name" value="AAA"/>
    <property type="match status" value="1"/>
</dbReference>
<organism evidence="3 4">
    <name type="scientific">Microvenator marinus</name>
    <dbReference type="NCBI Taxonomy" id="2600177"/>
    <lineage>
        <taxon>Bacteria</taxon>
        <taxon>Deltaproteobacteria</taxon>
        <taxon>Bradymonadales</taxon>
        <taxon>Microvenatoraceae</taxon>
        <taxon>Microvenator</taxon>
    </lineage>
</organism>
<evidence type="ECO:0000313" key="4">
    <source>
        <dbReference type="Proteomes" id="UP000321595"/>
    </source>
</evidence>
<protein>
    <submittedName>
        <fullName evidence="3">ATP-binding protein</fullName>
    </submittedName>
</protein>
<dbReference type="RefSeq" id="WP_146961626.1">
    <property type="nucleotide sequence ID" value="NZ_CP042467.1"/>
</dbReference>
<dbReference type="AlphaFoldDB" id="A0A5B8XT39"/>
<dbReference type="Pfam" id="PF13635">
    <property type="entry name" value="DUF4143"/>
    <property type="match status" value="1"/>
</dbReference>
<keyword evidence="3" id="KW-0547">Nucleotide-binding</keyword>
<dbReference type="Pfam" id="PF13173">
    <property type="entry name" value="AAA_14"/>
    <property type="match status" value="1"/>
</dbReference>
<dbReference type="InterPro" id="IPR027417">
    <property type="entry name" value="P-loop_NTPase"/>
</dbReference>
<gene>
    <name evidence="3" type="ORF">FRD01_16655</name>
</gene>
<feature type="domain" description="AAA" evidence="1">
    <location>
        <begin position="21"/>
        <end position="139"/>
    </location>
</feature>
<dbReference type="InterPro" id="IPR025420">
    <property type="entry name" value="DUF4143"/>
</dbReference>
<keyword evidence="4" id="KW-1185">Reference proteome</keyword>
<evidence type="ECO:0000259" key="1">
    <source>
        <dbReference type="Pfam" id="PF13173"/>
    </source>
</evidence>
<evidence type="ECO:0000313" key="3">
    <source>
        <dbReference type="EMBL" id="QED28840.1"/>
    </source>
</evidence>
<name>A0A5B8XT39_9DELT</name>
<dbReference type="PANTHER" id="PTHR43566">
    <property type="entry name" value="CONSERVED PROTEIN"/>
    <property type="match status" value="1"/>
</dbReference>
<keyword evidence="3" id="KW-0067">ATP-binding</keyword>
<dbReference type="GO" id="GO:0005524">
    <property type="term" value="F:ATP binding"/>
    <property type="evidence" value="ECO:0007669"/>
    <property type="project" value="UniProtKB-KW"/>
</dbReference>
<dbReference type="PANTHER" id="PTHR43566:SF2">
    <property type="entry name" value="DUF4143 DOMAIN-CONTAINING PROTEIN"/>
    <property type="match status" value="1"/>
</dbReference>